<sequence>MPTGKITKRSVDAFQAGAKDAFLWDDELKGFGLRLTAMGARSYVLQYRMGGRETPSRRYTIGSHGSPWTPDAARKEAIRLITLVRQGIDPVEADKVRRRQAVELAFDDYVDAFTKNYLKKRWKQWQLGSGVLRREAIPVLRNKPLPKIARSDLNPIWDRLMDRPAVARLTHATLRKLFRWAISRGDLERSPMEGMEAPPPVPARDRALSDEELGIAFLNLDRLGKPFEPYFKLLIFTAQRREEVARMAWSELDRPKREWILPAARTKNSKAHQLPLSLPAIKVLDELAGGSAWPRSGLVFTTTGESPISGFSKAKKRLDSLMAAAIGDRYTHWRAHDIRRTVATGLQRLGTRLEVTEAVLNHVSGSRSGIVGVYQTYNWEPEKRAALNEWAKHVLRCTASQRSAAG</sequence>
<dbReference type="RefSeq" id="WP_147493164.1">
    <property type="nucleotide sequence ID" value="NZ_CP041659.1"/>
</dbReference>
<dbReference type="GO" id="GO:0015074">
    <property type="term" value="P:DNA integration"/>
    <property type="evidence" value="ECO:0007669"/>
    <property type="project" value="UniProtKB-KW"/>
</dbReference>
<comment type="similarity">
    <text evidence="1">Belongs to the 'phage' integrase family.</text>
</comment>
<dbReference type="Gene3D" id="3.30.160.390">
    <property type="entry name" value="Integrase, DNA-binding domain"/>
    <property type="match status" value="1"/>
</dbReference>
<evidence type="ECO:0000259" key="5">
    <source>
        <dbReference type="PROSITE" id="PS51898"/>
    </source>
</evidence>
<dbReference type="GO" id="GO:0006310">
    <property type="term" value="P:DNA recombination"/>
    <property type="evidence" value="ECO:0007669"/>
    <property type="project" value="UniProtKB-KW"/>
</dbReference>
<dbReference type="InterPro" id="IPR002104">
    <property type="entry name" value="Integrase_catalytic"/>
</dbReference>
<dbReference type="GO" id="GO:0003677">
    <property type="term" value="F:DNA binding"/>
    <property type="evidence" value="ECO:0007669"/>
    <property type="project" value="UniProtKB-KW"/>
</dbReference>
<proteinExistence type="inferred from homology"/>
<evidence type="ECO:0000313" key="6">
    <source>
        <dbReference type="EMBL" id="QDP18702.1"/>
    </source>
</evidence>
<dbReference type="CDD" id="cd00801">
    <property type="entry name" value="INT_P4_C"/>
    <property type="match status" value="1"/>
</dbReference>
<evidence type="ECO:0000256" key="1">
    <source>
        <dbReference type="ARBA" id="ARBA00008857"/>
    </source>
</evidence>
<dbReference type="PANTHER" id="PTHR30629:SF2">
    <property type="entry name" value="PROPHAGE INTEGRASE INTS-RELATED"/>
    <property type="match status" value="1"/>
</dbReference>
<dbReference type="Pfam" id="PF00589">
    <property type="entry name" value="Phage_integrase"/>
    <property type="match status" value="1"/>
</dbReference>
<dbReference type="Gene3D" id="1.10.443.10">
    <property type="entry name" value="Intergrase catalytic core"/>
    <property type="match status" value="1"/>
</dbReference>
<evidence type="ECO:0000256" key="2">
    <source>
        <dbReference type="ARBA" id="ARBA00022908"/>
    </source>
</evidence>
<reference evidence="6 7" key="1">
    <citation type="submission" date="2019-07" db="EMBL/GenBank/DDBJ databases">
        <title>Sphingomonas AE3 Genome sequencing and assembly.</title>
        <authorList>
            <person name="Kim H."/>
        </authorList>
    </citation>
    <scope>NUCLEOTIDE SEQUENCE [LARGE SCALE GENOMIC DNA]</scope>
    <source>
        <strain evidence="6 7">AE3</strain>
    </source>
</reference>
<dbReference type="PROSITE" id="PS51898">
    <property type="entry name" value="TYR_RECOMBINASE"/>
    <property type="match status" value="1"/>
</dbReference>
<gene>
    <name evidence="6" type="ORF">FMM02_01245</name>
</gene>
<dbReference type="InterPro" id="IPR050808">
    <property type="entry name" value="Phage_Integrase"/>
</dbReference>
<dbReference type="InterPro" id="IPR011010">
    <property type="entry name" value="DNA_brk_join_enz"/>
</dbReference>
<evidence type="ECO:0000256" key="4">
    <source>
        <dbReference type="ARBA" id="ARBA00023172"/>
    </source>
</evidence>
<name>A0A516IP65_9SPHN</name>
<dbReference type="Pfam" id="PF13356">
    <property type="entry name" value="Arm-DNA-bind_3"/>
    <property type="match status" value="1"/>
</dbReference>
<accession>A0A516IP65</accession>
<keyword evidence="4" id="KW-0233">DNA recombination</keyword>
<dbReference type="InterPro" id="IPR025166">
    <property type="entry name" value="Integrase_DNA_bind_dom"/>
</dbReference>
<keyword evidence="3" id="KW-0238">DNA-binding</keyword>
<dbReference type="OrthoDB" id="7615137at2"/>
<protein>
    <submittedName>
        <fullName evidence="6">Site-specific integrase</fullName>
    </submittedName>
</protein>
<dbReference type="InterPro" id="IPR038488">
    <property type="entry name" value="Integrase_DNA-bd_sf"/>
</dbReference>
<organism evidence="6 7">
    <name type="scientific">Sphingomonas xanthus</name>
    <dbReference type="NCBI Taxonomy" id="2594473"/>
    <lineage>
        <taxon>Bacteria</taxon>
        <taxon>Pseudomonadati</taxon>
        <taxon>Pseudomonadota</taxon>
        <taxon>Alphaproteobacteria</taxon>
        <taxon>Sphingomonadales</taxon>
        <taxon>Sphingomonadaceae</taxon>
        <taxon>Sphingomonas</taxon>
    </lineage>
</organism>
<feature type="domain" description="Tyr recombinase" evidence="5">
    <location>
        <begin position="203"/>
        <end position="395"/>
    </location>
</feature>
<dbReference type="InterPro" id="IPR013762">
    <property type="entry name" value="Integrase-like_cat_sf"/>
</dbReference>
<dbReference type="EMBL" id="CP041659">
    <property type="protein sequence ID" value="QDP18702.1"/>
    <property type="molecule type" value="Genomic_DNA"/>
</dbReference>
<evidence type="ECO:0000313" key="7">
    <source>
        <dbReference type="Proteomes" id="UP000321857"/>
    </source>
</evidence>
<dbReference type="Gene3D" id="1.10.150.130">
    <property type="match status" value="1"/>
</dbReference>
<dbReference type="SUPFAM" id="SSF56349">
    <property type="entry name" value="DNA breaking-rejoining enzymes"/>
    <property type="match status" value="1"/>
</dbReference>
<keyword evidence="2" id="KW-0229">DNA integration</keyword>
<evidence type="ECO:0000256" key="3">
    <source>
        <dbReference type="ARBA" id="ARBA00023125"/>
    </source>
</evidence>
<dbReference type="AlphaFoldDB" id="A0A516IP65"/>
<dbReference type="Proteomes" id="UP000321857">
    <property type="component" value="Chromosome"/>
</dbReference>
<keyword evidence="7" id="KW-1185">Reference proteome</keyword>
<dbReference type="PANTHER" id="PTHR30629">
    <property type="entry name" value="PROPHAGE INTEGRASE"/>
    <property type="match status" value="1"/>
</dbReference>
<dbReference type="KEGG" id="sxa:FMM02_01245"/>
<dbReference type="InterPro" id="IPR010998">
    <property type="entry name" value="Integrase_recombinase_N"/>
</dbReference>